<dbReference type="GO" id="GO:0005634">
    <property type="term" value="C:nucleus"/>
    <property type="evidence" value="ECO:0007669"/>
    <property type="project" value="UniProtKB-SubCell"/>
</dbReference>
<accession>A0A833X174</accession>
<reference evidence="3" key="2">
    <citation type="submission" date="2020-03" db="EMBL/GenBank/DDBJ databases">
        <title>Walnut 2.0.</title>
        <authorList>
            <person name="Marrano A."/>
            <person name="Britton M."/>
            <person name="Zimin A.V."/>
            <person name="Zaini P.A."/>
            <person name="Workman R."/>
            <person name="Puiu D."/>
            <person name="Bianco L."/>
            <person name="Allen B.J."/>
            <person name="Troggio M."/>
            <person name="Leslie C.A."/>
            <person name="Timp W."/>
            <person name="Dendekar A."/>
            <person name="Salzberg S.L."/>
            <person name="Neale D.B."/>
        </authorList>
    </citation>
    <scope>NUCLEOTIDE SEQUENCE</scope>
    <source>
        <tissue evidence="3">Leaves</tissue>
    </source>
</reference>
<dbReference type="GO" id="GO:0008270">
    <property type="term" value="F:zinc ion binding"/>
    <property type="evidence" value="ECO:0007669"/>
    <property type="project" value="UniProtKB-UniRule"/>
</dbReference>
<name>A0A833X174_JUGRE</name>
<keyword evidence="1" id="KW-0862">Zinc</keyword>
<dbReference type="InterPro" id="IPR018289">
    <property type="entry name" value="MULE_transposase_dom"/>
</dbReference>
<evidence type="ECO:0000259" key="2">
    <source>
        <dbReference type="Pfam" id="PF10551"/>
    </source>
</evidence>
<keyword evidence="1" id="KW-0539">Nucleus</keyword>
<dbReference type="AlphaFoldDB" id="A0A833X174"/>
<dbReference type="Gramene" id="Jr11_17460_p1">
    <property type="protein sequence ID" value="cds.Jr11_17460_p1"/>
    <property type="gene ID" value="Jr11_17460"/>
</dbReference>
<protein>
    <recommendedName>
        <fullName evidence="1">Protein FAR1-RELATED SEQUENCE</fullName>
    </recommendedName>
</protein>
<dbReference type="PANTHER" id="PTHR31669:SF293">
    <property type="entry name" value="PROTEIN FAR1-RELATED SEQUENCE"/>
    <property type="match status" value="1"/>
</dbReference>
<sequence length="192" mass="22705">MLGKAPQTIITDDDKAMAKAIVEVLPNTTHRLCLWHILQKFSEHLVHVYNKFPEFGGNFCHCIHKTIMTDEFEEEWSSILFKYGLVDDTWLQNIYNRRDMWVLVYLRSTFCAGMSTTQRSESMNKVFKDYVCSSTMLSDFVHQYEKALDARYFKVKEKDMRTKSTQAILKTCNKIEEETTLVYTRKSYDFSR</sequence>
<dbReference type="InterPro" id="IPR031052">
    <property type="entry name" value="FHY3/FAR1"/>
</dbReference>
<feature type="domain" description="MULE transposase" evidence="2">
    <location>
        <begin position="3"/>
        <end position="40"/>
    </location>
</feature>
<comment type="similarity">
    <text evidence="1">Belongs to the FHY3/FAR1 family.</text>
</comment>
<reference evidence="3" key="1">
    <citation type="submission" date="2015-10" db="EMBL/GenBank/DDBJ databases">
        <authorList>
            <person name="Martinez-Garcia P.J."/>
            <person name="Crepeau M.W."/>
            <person name="Puiu D."/>
            <person name="Gonzalez-Ibeas D."/>
            <person name="Whalen J."/>
            <person name="Stevens K."/>
            <person name="Paul R."/>
            <person name="Butterfield T."/>
            <person name="Britton M."/>
            <person name="Reagan R."/>
            <person name="Chakraborty S."/>
            <person name="Walawage S.L."/>
            <person name="Vasquez-Gross H.A."/>
            <person name="Cardeno C."/>
            <person name="Famula R."/>
            <person name="Pratt K."/>
            <person name="Kuruganti S."/>
            <person name="Aradhya M.K."/>
            <person name="Leslie C.A."/>
            <person name="Dandekar A.M."/>
            <person name="Salzberg S.L."/>
            <person name="Wegrzyn J.L."/>
            <person name="Langley C.H."/>
            <person name="Neale D.B."/>
        </authorList>
    </citation>
    <scope>NUCLEOTIDE SEQUENCE</scope>
    <source>
        <tissue evidence="3">Leaves</tissue>
    </source>
</reference>
<evidence type="ECO:0000256" key="1">
    <source>
        <dbReference type="RuleBase" id="RU367018"/>
    </source>
</evidence>
<proteinExistence type="inferred from homology"/>
<dbReference type="GO" id="GO:0006355">
    <property type="term" value="P:regulation of DNA-templated transcription"/>
    <property type="evidence" value="ECO:0007669"/>
    <property type="project" value="UniProtKB-UniRule"/>
</dbReference>
<keyword evidence="1" id="KW-0863">Zinc-finger</keyword>
<dbReference type="PANTHER" id="PTHR31669">
    <property type="entry name" value="PROTEIN FAR1-RELATED SEQUENCE 10-RELATED"/>
    <property type="match status" value="1"/>
</dbReference>
<comment type="subcellular location">
    <subcellularLocation>
        <location evidence="1">Nucleus</location>
    </subcellularLocation>
</comment>
<keyword evidence="1" id="KW-0479">Metal-binding</keyword>
<evidence type="ECO:0000313" key="3">
    <source>
        <dbReference type="EMBL" id="KAF5455527.1"/>
    </source>
</evidence>
<comment type="caution">
    <text evidence="3">The sequence shown here is derived from an EMBL/GenBank/DDBJ whole genome shotgun (WGS) entry which is preliminary data.</text>
</comment>
<evidence type="ECO:0000313" key="4">
    <source>
        <dbReference type="Proteomes" id="UP000619265"/>
    </source>
</evidence>
<dbReference type="EMBL" id="LIHL02000011">
    <property type="protein sequence ID" value="KAF5455527.1"/>
    <property type="molecule type" value="Genomic_DNA"/>
</dbReference>
<dbReference type="Pfam" id="PF10551">
    <property type="entry name" value="MULE"/>
    <property type="match status" value="1"/>
</dbReference>
<organism evidence="3 4">
    <name type="scientific">Juglans regia</name>
    <name type="common">English walnut</name>
    <dbReference type="NCBI Taxonomy" id="51240"/>
    <lineage>
        <taxon>Eukaryota</taxon>
        <taxon>Viridiplantae</taxon>
        <taxon>Streptophyta</taxon>
        <taxon>Embryophyta</taxon>
        <taxon>Tracheophyta</taxon>
        <taxon>Spermatophyta</taxon>
        <taxon>Magnoliopsida</taxon>
        <taxon>eudicotyledons</taxon>
        <taxon>Gunneridae</taxon>
        <taxon>Pentapetalae</taxon>
        <taxon>rosids</taxon>
        <taxon>fabids</taxon>
        <taxon>Fagales</taxon>
        <taxon>Juglandaceae</taxon>
        <taxon>Juglans</taxon>
    </lineage>
</organism>
<dbReference type="Proteomes" id="UP000619265">
    <property type="component" value="Unassembled WGS sequence"/>
</dbReference>
<comment type="function">
    <text evidence="1">Putative transcription activator involved in regulating light control of development.</text>
</comment>
<gene>
    <name evidence="3" type="ORF">F2P56_025092</name>
</gene>